<evidence type="ECO:0000256" key="8">
    <source>
        <dbReference type="ARBA" id="ARBA00022801"/>
    </source>
</evidence>
<comment type="catalytic activity">
    <reaction evidence="1">
        <text>Hydrolyzes single-stranded DNA or mismatched double-stranded DNA and polynucleotides, releasing free uracil.</text>
        <dbReference type="EC" id="3.2.2.27"/>
    </reaction>
</comment>
<evidence type="ECO:0000256" key="7">
    <source>
        <dbReference type="ARBA" id="ARBA00022763"/>
    </source>
</evidence>
<dbReference type="SUPFAM" id="SSF52141">
    <property type="entry name" value="Uracil-DNA glycosylase-like"/>
    <property type="match status" value="1"/>
</dbReference>
<keyword evidence="7" id="KW-0227">DNA damage</keyword>
<evidence type="ECO:0000256" key="11">
    <source>
        <dbReference type="ARBA" id="ARBA00023204"/>
    </source>
</evidence>
<reference evidence="14 15" key="1">
    <citation type="submission" date="2017-08" db="EMBL/GenBank/DDBJ databases">
        <authorList>
            <person name="de Groot N.N."/>
        </authorList>
    </citation>
    <scope>NUCLEOTIDE SEQUENCE [LARGE SCALE GENOMIC DNA]</scope>
    <source>
        <strain evidence="14 15">JC85</strain>
    </source>
</reference>
<evidence type="ECO:0000313" key="15">
    <source>
        <dbReference type="Proteomes" id="UP000219167"/>
    </source>
</evidence>
<evidence type="ECO:0000256" key="4">
    <source>
        <dbReference type="ARBA" id="ARBA00019403"/>
    </source>
</evidence>
<dbReference type="InterPro" id="IPR005122">
    <property type="entry name" value="Uracil-DNA_glycosylase-like"/>
</dbReference>
<dbReference type="Gene3D" id="3.40.470.10">
    <property type="entry name" value="Uracil-DNA glycosylase-like domain"/>
    <property type="match status" value="1"/>
</dbReference>
<keyword evidence="6" id="KW-0479">Metal-binding</keyword>
<keyword evidence="5" id="KW-0004">4Fe-4S</keyword>
<sequence length="305" mass="32269">MASAMISASDLDAAELAALLAFHADAGVEWLLEEQPMDRFAEFEAMRAAHAARQGAASASSPRQAEDTQARTGSGPARTTTRPPQRDAAPAPSVAIPDGQAVADAAFVASSARTLAELRTAMEGFGGCNLKNSARGLVFAEGNASPSVMVIGPMPNADDDREGLPFSGRQGAMLDRMLAGIGLSRADVLLSNVIPWRPPGNRVPSSAESDICRPFIERQIALAEPNHLLLLGNFAARFFFGGAQTIHQLRGEWREIEIAGRKIAALATLHPQDLAAAPVSKRLAWQDLLAFRARITADNAPMAQG</sequence>
<dbReference type="GO" id="GO:0004844">
    <property type="term" value="F:uracil DNA N-glycosylase activity"/>
    <property type="evidence" value="ECO:0007669"/>
    <property type="project" value="UniProtKB-EC"/>
</dbReference>
<keyword evidence="15" id="KW-1185">Reference proteome</keyword>
<dbReference type="CDD" id="cd10030">
    <property type="entry name" value="UDG-F4_TTUDGA_SPO1dp_like"/>
    <property type="match status" value="1"/>
</dbReference>
<evidence type="ECO:0000256" key="2">
    <source>
        <dbReference type="ARBA" id="ARBA00006521"/>
    </source>
</evidence>
<comment type="similarity">
    <text evidence="2">Belongs to the uracil-DNA glycosylase (UDG) superfamily. Type 4 (UDGa) family.</text>
</comment>
<dbReference type="InterPro" id="IPR005273">
    <property type="entry name" value="Ura-DNA_glyco_family4"/>
</dbReference>
<feature type="compositionally biased region" description="Low complexity" evidence="12">
    <location>
        <begin position="52"/>
        <end position="63"/>
    </location>
</feature>
<dbReference type="GO" id="GO:0006281">
    <property type="term" value="P:DNA repair"/>
    <property type="evidence" value="ECO:0007669"/>
    <property type="project" value="UniProtKB-KW"/>
</dbReference>
<organism evidence="14 15">
    <name type="scientific">Rhizobium subbaraonis</name>
    <dbReference type="NCBI Taxonomy" id="908946"/>
    <lineage>
        <taxon>Bacteria</taxon>
        <taxon>Pseudomonadati</taxon>
        <taxon>Pseudomonadota</taxon>
        <taxon>Alphaproteobacteria</taxon>
        <taxon>Hyphomicrobiales</taxon>
        <taxon>Rhizobiaceae</taxon>
        <taxon>Rhizobium/Agrobacterium group</taxon>
        <taxon>Rhizobium</taxon>
    </lineage>
</organism>
<accession>A0A285UDK8</accession>
<evidence type="ECO:0000256" key="12">
    <source>
        <dbReference type="SAM" id="MobiDB-lite"/>
    </source>
</evidence>
<dbReference type="Proteomes" id="UP000219167">
    <property type="component" value="Unassembled WGS sequence"/>
</dbReference>
<evidence type="ECO:0000256" key="3">
    <source>
        <dbReference type="ARBA" id="ARBA00012030"/>
    </source>
</evidence>
<gene>
    <name evidence="14" type="ORF">SAMN05892877_106313</name>
</gene>
<evidence type="ECO:0000256" key="1">
    <source>
        <dbReference type="ARBA" id="ARBA00001400"/>
    </source>
</evidence>
<evidence type="ECO:0000313" key="14">
    <source>
        <dbReference type="EMBL" id="SOC39995.1"/>
    </source>
</evidence>
<dbReference type="InterPro" id="IPR051536">
    <property type="entry name" value="UDG_Type-4/5"/>
</dbReference>
<dbReference type="InterPro" id="IPR036895">
    <property type="entry name" value="Uracil-DNA_glycosylase-like_sf"/>
</dbReference>
<evidence type="ECO:0000256" key="10">
    <source>
        <dbReference type="ARBA" id="ARBA00023014"/>
    </source>
</evidence>
<name>A0A285UDK8_9HYPH</name>
<keyword evidence="10" id="KW-0411">Iron-sulfur</keyword>
<feature type="region of interest" description="Disordered" evidence="12">
    <location>
        <begin position="52"/>
        <end position="95"/>
    </location>
</feature>
<dbReference type="NCBIfam" id="TIGR00758">
    <property type="entry name" value="UDG_fam4"/>
    <property type="match status" value="1"/>
</dbReference>
<dbReference type="EC" id="3.2.2.27" evidence="3"/>
<dbReference type="GO" id="GO:0051539">
    <property type="term" value="F:4 iron, 4 sulfur cluster binding"/>
    <property type="evidence" value="ECO:0007669"/>
    <property type="project" value="UniProtKB-KW"/>
</dbReference>
<protein>
    <recommendedName>
        <fullName evidence="4">Type-4 uracil-DNA glycosylase</fullName>
        <ecNumber evidence="3">3.2.2.27</ecNumber>
    </recommendedName>
</protein>
<dbReference type="SMART" id="SM00987">
    <property type="entry name" value="UreE_C"/>
    <property type="match status" value="1"/>
</dbReference>
<evidence type="ECO:0000256" key="5">
    <source>
        <dbReference type="ARBA" id="ARBA00022485"/>
    </source>
</evidence>
<dbReference type="SMART" id="SM00986">
    <property type="entry name" value="UDG"/>
    <property type="match status" value="1"/>
</dbReference>
<dbReference type="PANTHER" id="PTHR33693">
    <property type="entry name" value="TYPE-5 URACIL-DNA GLYCOSYLASE"/>
    <property type="match status" value="1"/>
</dbReference>
<evidence type="ECO:0000256" key="9">
    <source>
        <dbReference type="ARBA" id="ARBA00023004"/>
    </source>
</evidence>
<dbReference type="EMBL" id="OBQD01000006">
    <property type="protein sequence ID" value="SOC39995.1"/>
    <property type="molecule type" value="Genomic_DNA"/>
</dbReference>
<evidence type="ECO:0000259" key="13">
    <source>
        <dbReference type="SMART" id="SM00986"/>
    </source>
</evidence>
<evidence type="ECO:0000256" key="6">
    <source>
        <dbReference type="ARBA" id="ARBA00022723"/>
    </source>
</evidence>
<feature type="domain" description="Uracil-DNA glycosylase-like" evidence="13">
    <location>
        <begin position="139"/>
        <end position="289"/>
    </location>
</feature>
<keyword evidence="11" id="KW-0234">DNA repair</keyword>
<keyword evidence="8" id="KW-0378">Hydrolase</keyword>
<proteinExistence type="inferred from homology"/>
<dbReference type="AlphaFoldDB" id="A0A285UDK8"/>
<dbReference type="GO" id="GO:0046872">
    <property type="term" value="F:metal ion binding"/>
    <property type="evidence" value="ECO:0007669"/>
    <property type="project" value="UniProtKB-KW"/>
</dbReference>
<keyword evidence="9" id="KW-0408">Iron</keyword>
<dbReference type="PANTHER" id="PTHR33693:SF1">
    <property type="entry name" value="TYPE-4 URACIL-DNA GLYCOSYLASE"/>
    <property type="match status" value="1"/>
</dbReference>
<dbReference type="Pfam" id="PF03167">
    <property type="entry name" value="UDG"/>
    <property type="match status" value="1"/>
</dbReference>